<dbReference type="GO" id="GO:0016020">
    <property type="term" value="C:membrane"/>
    <property type="evidence" value="ECO:0007669"/>
    <property type="project" value="TreeGrafter"/>
</dbReference>
<evidence type="ECO:0000313" key="3">
    <source>
        <dbReference type="EMBL" id="KAF7508908.1"/>
    </source>
</evidence>
<keyword evidence="4" id="KW-1185">Reference proteome</keyword>
<dbReference type="InterPro" id="IPR029058">
    <property type="entry name" value="AB_hydrolase_fold"/>
</dbReference>
<evidence type="ECO:0000313" key="4">
    <source>
        <dbReference type="Proteomes" id="UP000606974"/>
    </source>
</evidence>
<organism evidence="3 4">
    <name type="scientific">Endocarpon pusillum</name>
    <dbReference type="NCBI Taxonomy" id="364733"/>
    <lineage>
        <taxon>Eukaryota</taxon>
        <taxon>Fungi</taxon>
        <taxon>Dikarya</taxon>
        <taxon>Ascomycota</taxon>
        <taxon>Pezizomycotina</taxon>
        <taxon>Eurotiomycetes</taxon>
        <taxon>Chaetothyriomycetidae</taxon>
        <taxon>Verrucariales</taxon>
        <taxon>Verrucariaceae</taxon>
        <taxon>Endocarpon</taxon>
    </lineage>
</organism>
<dbReference type="InterPro" id="IPR000073">
    <property type="entry name" value="AB_hydrolase_1"/>
</dbReference>
<keyword evidence="1" id="KW-0812">Transmembrane</keyword>
<dbReference type="OrthoDB" id="6431331at2759"/>
<name>A0A8H7AGX4_9EURO</name>
<dbReference type="PANTHER" id="PTHR43798:SF33">
    <property type="entry name" value="HYDROLASE, PUTATIVE (AFU_ORTHOLOGUE AFUA_2G14860)-RELATED"/>
    <property type="match status" value="1"/>
</dbReference>
<dbReference type="SUPFAM" id="SSF53474">
    <property type="entry name" value="alpha/beta-Hydrolases"/>
    <property type="match status" value="1"/>
</dbReference>
<sequence length="499" mass="56214">MANIISFLIWRVTVYSYGLFSFFLYLGLGLRSGTFFSKPTEQEQNEFLLARDKYWNLSRTVFDLHHRFLVLRNGLKLHYLTNIATLDPSAPQNKNLVIFLHGFPDTCLTWRYVTESPSLRQNTTLVAVDLPGFGGSDSLPRYGATEVMESLTEFIVAMREKYLRVDDNDSGQEESQVNKVLIVGHDWGCVLSYRLAAEAPSLADRFILTNGPHPQLALSNKDRILTASKKMMMTFLHAPLTNYHCFPKVLDEMKPLAYQILLFGYIAALQLPKVMVKYLGCGGNHSFIRGALKAEHGKDTTAFNPPHSLAMTMGPGQAECRTTTDHGKPERYGESVFGRAKESDEWFVSSTAYYRDGAAFDKWEKSIHTVAALHNIAVDNEACMKNRHSRKRRQSSASSTLFSDICASSLKAPATIIWGKRDQACTQPICLNGIGDYLARDSQVLMLPNTGHWTPIEKASRESLKRILEKFVQNGDLQKEDLQEAVRMAYPNAFVSIDK</sequence>
<dbReference type="InterPro" id="IPR050266">
    <property type="entry name" value="AB_hydrolase_sf"/>
</dbReference>
<evidence type="ECO:0000256" key="1">
    <source>
        <dbReference type="SAM" id="Phobius"/>
    </source>
</evidence>
<dbReference type="PANTHER" id="PTHR43798">
    <property type="entry name" value="MONOACYLGLYCEROL LIPASE"/>
    <property type="match status" value="1"/>
</dbReference>
<feature type="domain" description="AB hydrolase-1" evidence="2">
    <location>
        <begin position="96"/>
        <end position="458"/>
    </location>
</feature>
<reference evidence="3" key="1">
    <citation type="submission" date="2020-02" db="EMBL/GenBank/DDBJ databases">
        <authorList>
            <person name="Palmer J.M."/>
        </authorList>
    </citation>
    <scope>NUCLEOTIDE SEQUENCE</scope>
    <source>
        <strain evidence="3">EPUS1.4</strain>
        <tissue evidence="3">Thallus</tissue>
    </source>
</reference>
<dbReference type="AlphaFoldDB" id="A0A8H7AGX4"/>
<dbReference type="Proteomes" id="UP000606974">
    <property type="component" value="Unassembled WGS sequence"/>
</dbReference>
<gene>
    <name evidence="3" type="ORF">GJ744_008617</name>
</gene>
<accession>A0A8H7AGX4</accession>
<feature type="transmembrane region" description="Helical" evidence="1">
    <location>
        <begin position="12"/>
        <end position="30"/>
    </location>
</feature>
<keyword evidence="1" id="KW-0472">Membrane</keyword>
<keyword evidence="1" id="KW-1133">Transmembrane helix</keyword>
<dbReference type="EMBL" id="JAACFV010000048">
    <property type="protein sequence ID" value="KAF7508908.1"/>
    <property type="molecule type" value="Genomic_DNA"/>
</dbReference>
<proteinExistence type="predicted"/>
<dbReference type="Gene3D" id="3.40.50.1820">
    <property type="entry name" value="alpha/beta hydrolase"/>
    <property type="match status" value="1"/>
</dbReference>
<comment type="caution">
    <text evidence="3">The sequence shown here is derived from an EMBL/GenBank/DDBJ whole genome shotgun (WGS) entry which is preliminary data.</text>
</comment>
<dbReference type="Pfam" id="PF00561">
    <property type="entry name" value="Abhydrolase_1"/>
    <property type="match status" value="1"/>
</dbReference>
<evidence type="ECO:0000259" key="2">
    <source>
        <dbReference type="Pfam" id="PF00561"/>
    </source>
</evidence>
<protein>
    <recommendedName>
        <fullName evidence="2">AB hydrolase-1 domain-containing protein</fullName>
    </recommendedName>
</protein>